<keyword evidence="15" id="KW-0594">Phospholipid biosynthesis</keyword>
<comment type="subcellular location">
    <subcellularLocation>
        <location evidence="3">Cell inner membrane</location>
        <topology evidence="3">Multi-pass membrane protein</topology>
    </subcellularLocation>
</comment>
<organism evidence="20 21">
    <name type="scientific">Aporhodopirellula aestuarii</name>
    <dbReference type="NCBI Taxonomy" id="2950107"/>
    <lineage>
        <taxon>Bacteria</taxon>
        <taxon>Pseudomonadati</taxon>
        <taxon>Planctomycetota</taxon>
        <taxon>Planctomycetia</taxon>
        <taxon>Pirellulales</taxon>
        <taxon>Pirellulaceae</taxon>
        <taxon>Aporhodopirellula</taxon>
    </lineage>
</organism>
<keyword evidence="17" id="KW-1208">Phospholipid metabolism</keyword>
<evidence type="ECO:0000256" key="13">
    <source>
        <dbReference type="ARBA" id="ARBA00023098"/>
    </source>
</evidence>
<evidence type="ECO:0000256" key="7">
    <source>
        <dbReference type="ARBA" id="ARBA00022475"/>
    </source>
</evidence>
<evidence type="ECO:0000256" key="8">
    <source>
        <dbReference type="ARBA" id="ARBA00022516"/>
    </source>
</evidence>
<evidence type="ECO:0000256" key="6">
    <source>
        <dbReference type="ARBA" id="ARBA00015623"/>
    </source>
</evidence>
<evidence type="ECO:0000256" key="5">
    <source>
        <dbReference type="ARBA" id="ARBA00013195"/>
    </source>
</evidence>
<evidence type="ECO:0000256" key="4">
    <source>
        <dbReference type="ARBA" id="ARBA00010441"/>
    </source>
</evidence>
<evidence type="ECO:0000256" key="11">
    <source>
        <dbReference type="ARBA" id="ARBA00022692"/>
    </source>
</evidence>
<keyword evidence="8" id="KW-0444">Lipid biosynthesis</keyword>
<keyword evidence="13" id="KW-0443">Lipid metabolism</keyword>
<comment type="caution">
    <text evidence="20">The sequence shown here is derived from an EMBL/GenBank/DDBJ whole genome shotgun (WGS) entry which is preliminary data.</text>
</comment>
<evidence type="ECO:0000256" key="10">
    <source>
        <dbReference type="ARBA" id="ARBA00022679"/>
    </source>
</evidence>
<keyword evidence="16" id="KW-0464">Manganese</keyword>
<evidence type="ECO:0000313" key="20">
    <source>
        <dbReference type="EMBL" id="MCM2373662.1"/>
    </source>
</evidence>
<evidence type="ECO:0000256" key="12">
    <source>
        <dbReference type="ARBA" id="ARBA00022989"/>
    </source>
</evidence>
<reference evidence="20 21" key="1">
    <citation type="journal article" date="2022" name="Syst. Appl. Microbiol.">
        <title>Rhodopirellula aestuarii sp. nov., a novel member of the genus Rhodopirellula isolated from brackish sediments collected in the Tagus River estuary, Portugal.</title>
        <authorList>
            <person name="Vitorino I.R."/>
            <person name="Klimek D."/>
            <person name="Calusinska M."/>
            <person name="Lobo-da-Cunha A."/>
            <person name="Vasconcelos V."/>
            <person name="Lage O.M."/>
        </authorList>
    </citation>
    <scope>NUCLEOTIDE SEQUENCE [LARGE SCALE GENOMIC DNA]</scope>
    <source>
        <strain evidence="20 21">ICT_H3.1</strain>
    </source>
</reference>
<dbReference type="RefSeq" id="WP_250931434.1">
    <property type="nucleotide sequence ID" value="NZ_JAMQBK010000063.1"/>
</dbReference>
<dbReference type="Proteomes" id="UP001202961">
    <property type="component" value="Unassembled WGS sequence"/>
</dbReference>
<feature type="transmembrane region" description="Helical" evidence="19">
    <location>
        <begin position="179"/>
        <end position="201"/>
    </location>
</feature>
<keyword evidence="11 19" id="KW-0812">Transmembrane</keyword>
<feature type="transmembrane region" description="Helical" evidence="19">
    <location>
        <begin position="98"/>
        <end position="115"/>
    </location>
</feature>
<evidence type="ECO:0000256" key="9">
    <source>
        <dbReference type="ARBA" id="ARBA00022519"/>
    </source>
</evidence>
<dbReference type="Gene3D" id="1.20.120.1760">
    <property type="match status" value="1"/>
</dbReference>
<dbReference type="PIRSF" id="PIRSF000851">
    <property type="entry name" value="PcS"/>
    <property type="match status" value="1"/>
</dbReference>
<feature type="transmembrane region" description="Helical" evidence="19">
    <location>
        <begin position="37"/>
        <end position="54"/>
    </location>
</feature>
<dbReference type="InterPro" id="IPR043130">
    <property type="entry name" value="CDP-OH_PTrfase_TM_dom"/>
</dbReference>
<comment type="catalytic activity">
    <reaction evidence="1">
        <text>a CDP-1,2-diacyl-sn-glycerol + choline = a 1,2-diacyl-sn-glycero-3-phosphocholine + CMP + H(+)</text>
        <dbReference type="Rhea" id="RHEA:14597"/>
        <dbReference type="ChEBI" id="CHEBI:15354"/>
        <dbReference type="ChEBI" id="CHEBI:15378"/>
        <dbReference type="ChEBI" id="CHEBI:57643"/>
        <dbReference type="ChEBI" id="CHEBI:58332"/>
        <dbReference type="ChEBI" id="CHEBI:60377"/>
        <dbReference type="EC" id="2.7.8.24"/>
    </reaction>
</comment>
<keyword evidence="10" id="KW-0808">Transferase</keyword>
<gene>
    <name evidence="20" type="ORF">NB063_23865</name>
</gene>
<evidence type="ECO:0000256" key="2">
    <source>
        <dbReference type="ARBA" id="ARBA00001936"/>
    </source>
</evidence>
<comment type="cofactor">
    <cofactor evidence="2">
        <name>Mn(2+)</name>
        <dbReference type="ChEBI" id="CHEBI:29035"/>
    </cofactor>
</comment>
<feature type="transmembrane region" description="Helical" evidence="19">
    <location>
        <begin position="75"/>
        <end position="92"/>
    </location>
</feature>
<evidence type="ECO:0000256" key="17">
    <source>
        <dbReference type="ARBA" id="ARBA00023264"/>
    </source>
</evidence>
<evidence type="ECO:0000313" key="21">
    <source>
        <dbReference type="Proteomes" id="UP001202961"/>
    </source>
</evidence>
<keyword evidence="7" id="KW-1003">Cell membrane</keyword>
<dbReference type="EC" id="2.7.8.24" evidence="5"/>
<evidence type="ECO:0000256" key="15">
    <source>
        <dbReference type="ARBA" id="ARBA00023209"/>
    </source>
</evidence>
<dbReference type="EMBL" id="JAMQBK010000063">
    <property type="protein sequence ID" value="MCM2373662.1"/>
    <property type="molecule type" value="Genomic_DNA"/>
</dbReference>
<feature type="transmembrane region" description="Helical" evidence="19">
    <location>
        <begin position="7"/>
        <end position="25"/>
    </location>
</feature>
<keyword evidence="14 19" id="KW-0472">Membrane</keyword>
<evidence type="ECO:0000256" key="18">
    <source>
        <dbReference type="ARBA" id="ARBA00033321"/>
    </source>
</evidence>
<keyword evidence="21" id="KW-1185">Reference proteome</keyword>
<comment type="similarity">
    <text evidence="4">Belongs to the CDP-alcohol phosphatidyltransferase class-I family.</text>
</comment>
<evidence type="ECO:0000256" key="3">
    <source>
        <dbReference type="ARBA" id="ARBA00004429"/>
    </source>
</evidence>
<proteinExistence type="inferred from homology"/>
<feature type="transmembrane region" description="Helical" evidence="19">
    <location>
        <begin position="151"/>
        <end position="172"/>
    </location>
</feature>
<evidence type="ECO:0000256" key="14">
    <source>
        <dbReference type="ARBA" id="ARBA00023136"/>
    </source>
</evidence>
<feature type="transmembrane region" description="Helical" evidence="19">
    <location>
        <begin position="127"/>
        <end position="145"/>
    </location>
</feature>
<evidence type="ECO:0000256" key="16">
    <source>
        <dbReference type="ARBA" id="ARBA00023211"/>
    </source>
</evidence>
<evidence type="ECO:0000256" key="19">
    <source>
        <dbReference type="SAM" id="Phobius"/>
    </source>
</evidence>
<accession>A0ABT0U9K8</accession>
<feature type="transmembrane region" description="Helical" evidence="19">
    <location>
        <begin position="207"/>
        <end position="224"/>
    </location>
</feature>
<dbReference type="InterPro" id="IPR026027">
    <property type="entry name" value="PcS"/>
</dbReference>
<sequence>MLFNSAYLVHVLTASGIIPAAFAVHEMMQPDCDSRVVFVYLLLATLIDSIDGPLARRFAVKENAAAIDGRVIDDLIDYLTFAFIPLMLIWRMEWMPEGWGFTVVFAMVASLFGFAHRDAKMEVHGVFRGFPSYWNLFAIYAGVFSTQFSPWLVAVLLYVLTVLTVSPVWVLYPNLAPRHWMWSLFVGGLVWTGCLIGILAMDYPSSPVWLVLVSLLYPAFYVFASMRHARTINDL</sequence>
<protein>
    <recommendedName>
        <fullName evidence="6">Phosphatidylcholine synthase</fullName>
        <ecNumber evidence="5">2.7.8.24</ecNumber>
    </recommendedName>
    <alternativeName>
        <fullName evidence="18">CDP-diglyceride-choline O-phosphatidyltransferase</fullName>
    </alternativeName>
</protein>
<name>A0ABT0U9K8_9BACT</name>
<keyword evidence="9" id="KW-0997">Cell inner membrane</keyword>
<evidence type="ECO:0000256" key="1">
    <source>
        <dbReference type="ARBA" id="ARBA00000958"/>
    </source>
</evidence>
<keyword evidence="12 19" id="KW-1133">Transmembrane helix</keyword>